<dbReference type="WBParaSite" id="Csp11.Scaffold480.g1823.t1">
    <property type="protein sequence ID" value="Csp11.Scaffold480.g1823.t1"/>
    <property type="gene ID" value="Csp11.Scaffold480.g1823"/>
</dbReference>
<keyword evidence="2" id="KW-1185">Reference proteome</keyword>
<sequence>MLRNLPSEEIFRVNLPKPSYRTMESISGLRIVSRSSLEEQKENERKQLEKSTSAYRKLPTHLKVFRMDMLRIKQADEEFKEFFQDQKERQKREEKRLVRRQREEVTRNPREEDVVNGGSAIMKEMMIL</sequence>
<name>A0A1I7T2L5_9PELO</name>
<reference evidence="3" key="1">
    <citation type="submission" date="2016-11" db="UniProtKB">
        <authorList>
            <consortium name="WormBaseParasite"/>
        </authorList>
    </citation>
    <scope>IDENTIFICATION</scope>
</reference>
<evidence type="ECO:0000313" key="3">
    <source>
        <dbReference type="WBParaSite" id="Csp11.Scaffold480.g1823.t1"/>
    </source>
</evidence>
<protein>
    <submittedName>
        <fullName evidence="3">TPX2 domain-containing protein</fullName>
    </submittedName>
</protein>
<organism evidence="2 3">
    <name type="scientific">Caenorhabditis tropicalis</name>
    <dbReference type="NCBI Taxonomy" id="1561998"/>
    <lineage>
        <taxon>Eukaryota</taxon>
        <taxon>Metazoa</taxon>
        <taxon>Ecdysozoa</taxon>
        <taxon>Nematoda</taxon>
        <taxon>Chromadorea</taxon>
        <taxon>Rhabditida</taxon>
        <taxon>Rhabditina</taxon>
        <taxon>Rhabditomorpha</taxon>
        <taxon>Rhabditoidea</taxon>
        <taxon>Rhabditidae</taxon>
        <taxon>Peloderinae</taxon>
        <taxon>Caenorhabditis</taxon>
    </lineage>
</organism>
<evidence type="ECO:0000256" key="1">
    <source>
        <dbReference type="SAM" id="MobiDB-lite"/>
    </source>
</evidence>
<dbReference type="AlphaFoldDB" id="A0A1I7T2L5"/>
<dbReference type="Proteomes" id="UP000095282">
    <property type="component" value="Unplaced"/>
</dbReference>
<proteinExistence type="predicted"/>
<evidence type="ECO:0000313" key="2">
    <source>
        <dbReference type="Proteomes" id="UP000095282"/>
    </source>
</evidence>
<accession>A0A1I7T2L5</accession>
<feature type="region of interest" description="Disordered" evidence="1">
    <location>
        <begin position="84"/>
        <end position="111"/>
    </location>
</feature>